<dbReference type="eggNOG" id="COG1653">
    <property type="taxonomic scope" value="Bacteria"/>
</dbReference>
<feature type="compositionally biased region" description="Basic and acidic residues" evidence="4">
    <location>
        <begin position="23"/>
        <end position="34"/>
    </location>
</feature>
<dbReference type="InterPro" id="IPR050490">
    <property type="entry name" value="Bact_solute-bd_prot1"/>
</dbReference>
<dbReference type="AlphaFoldDB" id="A6W467"/>
<keyword evidence="6" id="KW-1185">Reference proteome</keyword>
<dbReference type="KEGG" id="kra:Krad_0115"/>
<comment type="similarity">
    <text evidence="1">Belongs to the bacterial solute-binding protein 1 family.</text>
</comment>
<accession>A6W467</accession>
<evidence type="ECO:0000256" key="3">
    <source>
        <dbReference type="ARBA" id="ARBA00022729"/>
    </source>
</evidence>
<dbReference type="Gene3D" id="3.40.190.10">
    <property type="entry name" value="Periplasmic binding protein-like II"/>
    <property type="match status" value="2"/>
</dbReference>
<dbReference type="PANTHER" id="PTHR43649">
    <property type="entry name" value="ARABINOSE-BINDING PROTEIN-RELATED"/>
    <property type="match status" value="1"/>
</dbReference>
<dbReference type="Pfam" id="PF01547">
    <property type="entry name" value="SBP_bac_1"/>
    <property type="match status" value="1"/>
</dbReference>
<evidence type="ECO:0000313" key="6">
    <source>
        <dbReference type="Proteomes" id="UP000001116"/>
    </source>
</evidence>
<dbReference type="SUPFAM" id="SSF53850">
    <property type="entry name" value="Periplasmic binding protein-like II"/>
    <property type="match status" value="1"/>
</dbReference>
<protein>
    <submittedName>
        <fullName evidence="5">Extracellular solute-binding protein family 1</fullName>
    </submittedName>
</protein>
<evidence type="ECO:0000313" key="5">
    <source>
        <dbReference type="EMBL" id="ABS01606.1"/>
    </source>
</evidence>
<sequence length="478" mass="50459">MPGGSSYFLVSNVMKRLTQSHRPTRDRLDEETPVAHRTRRTPRTLRVLAALSLTPLVLSACSAGSLGSSDDGGDSGATTLTFLVDNAPQTVATAEALAESFNGSQSEVRVEVETRPQGGEGDNLVKTRLQTGSMDDLFAYNSGSLFQQLAPATTLTPLTGESFLDAVDDSFDPQVSVGDDVYGVPLGTAFGGGVLYNRAVYQQLGLQVPKTWAEFTANNEKIKAAGIAPVIQTYGETWTSQLLVLGDFHNVATANPSFAEDYTAGKAKYATDPAAIKGFEHTQEIHDKGFVNADFASAKVEDGIRTLAAGEGAHYPLLSANVATILSVAPEKIADIGFFALPGDDAAGNGLTAWFPGGVYVPKSTTGEKLDAAKQFLTYLTTTDACDIQSEQSVPTGPYLVDGCDLPADVPQVTKDVSAYFDSGAQSPALEYVSPIKGPALEQILVEVGSGIRSAQDGAALYDQDVQKQAQQLGLEGW</sequence>
<dbReference type="InterPro" id="IPR006059">
    <property type="entry name" value="SBP"/>
</dbReference>
<dbReference type="STRING" id="266940.Krad_0115"/>
<feature type="region of interest" description="Disordered" evidence="4">
    <location>
        <begin position="19"/>
        <end position="40"/>
    </location>
</feature>
<organism evidence="5 6">
    <name type="scientific">Kineococcus radiotolerans (strain ATCC BAA-149 / DSM 14245 / SRS30216)</name>
    <dbReference type="NCBI Taxonomy" id="266940"/>
    <lineage>
        <taxon>Bacteria</taxon>
        <taxon>Bacillati</taxon>
        <taxon>Actinomycetota</taxon>
        <taxon>Actinomycetes</taxon>
        <taxon>Kineosporiales</taxon>
        <taxon>Kineosporiaceae</taxon>
        <taxon>Kineococcus</taxon>
    </lineage>
</organism>
<reference evidence="6" key="1">
    <citation type="journal article" date="2008" name="PLoS ONE">
        <title>Survival in nuclear waste, extreme resistance, and potential applications gleaned from the genome sequence of Kineococcus radiotolerans SRS30216.</title>
        <authorList>
            <person name="Bagwell C.E."/>
            <person name="Bhat S."/>
            <person name="Hawkins G.M."/>
            <person name="Smith B.W."/>
            <person name="Biswas T."/>
            <person name="Hoover T.R."/>
            <person name="Saunders E."/>
            <person name="Han C.S."/>
            <person name="Tsodikov O.V."/>
            <person name="Shimkets L.J."/>
        </authorList>
    </citation>
    <scope>NUCLEOTIDE SEQUENCE [LARGE SCALE GENOMIC DNA]</scope>
    <source>
        <strain evidence="6">ATCC BAA-149 / DSM 14245 / SRS30216</strain>
    </source>
</reference>
<name>A6W467_KINRD</name>
<evidence type="ECO:0000256" key="4">
    <source>
        <dbReference type="SAM" id="MobiDB-lite"/>
    </source>
</evidence>
<evidence type="ECO:0000256" key="1">
    <source>
        <dbReference type="ARBA" id="ARBA00008520"/>
    </source>
</evidence>
<dbReference type="RefSeq" id="WP_012085573.1">
    <property type="nucleotide sequence ID" value="NC_009664.2"/>
</dbReference>
<dbReference type="PANTHER" id="PTHR43649:SF34">
    <property type="entry name" value="ABC TRANSPORTER PERIPLASMIC-BINDING PROTEIN YCJN-RELATED"/>
    <property type="match status" value="1"/>
</dbReference>
<evidence type="ECO:0000256" key="2">
    <source>
        <dbReference type="ARBA" id="ARBA00022448"/>
    </source>
</evidence>
<keyword evidence="2" id="KW-0813">Transport</keyword>
<gene>
    <name evidence="5" type="ordered locus">Krad_0115</name>
</gene>
<dbReference type="HOGENOM" id="CLU_031285_12_3_11"/>
<dbReference type="EMBL" id="CP000750">
    <property type="protein sequence ID" value="ABS01606.1"/>
    <property type="molecule type" value="Genomic_DNA"/>
</dbReference>
<dbReference type="Proteomes" id="UP000001116">
    <property type="component" value="Chromosome"/>
</dbReference>
<keyword evidence="3" id="KW-0732">Signal</keyword>
<proteinExistence type="inferred from homology"/>